<feature type="compositionally biased region" description="Basic and acidic residues" evidence="1">
    <location>
        <begin position="23"/>
        <end position="40"/>
    </location>
</feature>
<feature type="non-terminal residue" evidence="3">
    <location>
        <position position="372"/>
    </location>
</feature>
<evidence type="ECO:0000259" key="2">
    <source>
        <dbReference type="PROSITE" id="PS50222"/>
    </source>
</evidence>
<dbReference type="Gene3D" id="3.30.40.10">
    <property type="entry name" value="Zinc/RING finger domain, C3HC4 (zinc finger)"/>
    <property type="match status" value="1"/>
</dbReference>
<reference evidence="3 4" key="1">
    <citation type="submission" date="2022-12" db="EMBL/GenBank/DDBJ databases">
        <title>Chromosome-level genome of Tegillarca granosa.</title>
        <authorList>
            <person name="Kim J."/>
        </authorList>
    </citation>
    <scope>NUCLEOTIDE SEQUENCE [LARGE SCALE GENOMIC DNA]</scope>
    <source>
        <strain evidence="3">Teg-2019</strain>
        <tissue evidence="3">Adductor muscle</tissue>
    </source>
</reference>
<dbReference type="InterPro" id="IPR011011">
    <property type="entry name" value="Znf_FYVE_PHD"/>
</dbReference>
<dbReference type="InterPro" id="IPR011992">
    <property type="entry name" value="EF-hand-dom_pair"/>
</dbReference>
<dbReference type="SUPFAM" id="SSF57903">
    <property type="entry name" value="FYVE/PHD zinc finger"/>
    <property type="match status" value="1"/>
</dbReference>
<dbReference type="PROSITE" id="PS50222">
    <property type="entry name" value="EF_HAND_2"/>
    <property type="match status" value="1"/>
</dbReference>
<gene>
    <name evidence="3" type="ORF">KUTeg_006813</name>
</gene>
<dbReference type="Pfam" id="PF16744">
    <property type="entry name" value="zf-RING_15"/>
    <property type="match status" value="1"/>
</dbReference>
<dbReference type="InterPro" id="IPR002048">
    <property type="entry name" value="EF_hand_dom"/>
</dbReference>
<comment type="caution">
    <text evidence="3">The sequence shown here is derived from an EMBL/GenBank/DDBJ whole genome shotgun (WGS) entry which is preliminary data.</text>
</comment>
<keyword evidence="4" id="KW-1185">Reference proteome</keyword>
<dbReference type="Gene3D" id="1.10.238.10">
    <property type="entry name" value="EF-hand"/>
    <property type="match status" value="2"/>
</dbReference>
<dbReference type="Proteomes" id="UP001217089">
    <property type="component" value="Unassembled WGS sequence"/>
</dbReference>
<dbReference type="SUPFAM" id="SSF47473">
    <property type="entry name" value="EF-hand"/>
    <property type="match status" value="1"/>
</dbReference>
<accession>A0ABQ9FBE4</accession>
<protein>
    <recommendedName>
        <fullName evidence="2">EF-hand domain-containing protein</fullName>
    </recommendedName>
</protein>
<feature type="compositionally biased region" description="Basic and acidic residues" evidence="1">
    <location>
        <begin position="49"/>
        <end position="58"/>
    </location>
</feature>
<dbReference type="InterPro" id="IPR031946">
    <property type="entry name" value="KIAA1045_Zf_RING"/>
</dbReference>
<organism evidence="3 4">
    <name type="scientific">Tegillarca granosa</name>
    <name type="common">Malaysian cockle</name>
    <name type="synonym">Anadara granosa</name>
    <dbReference type="NCBI Taxonomy" id="220873"/>
    <lineage>
        <taxon>Eukaryota</taxon>
        <taxon>Metazoa</taxon>
        <taxon>Spiralia</taxon>
        <taxon>Lophotrochozoa</taxon>
        <taxon>Mollusca</taxon>
        <taxon>Bivalvia</taxon>
        <taxon>Autobranchia</taxon>
        <taxon>Pteriomorphia</taxon>
        <taxon>Arcoida</taxon>
        <taxon>Arcoidea</taxon>
        <taxon>Arcidae</taxon>
        <taxon>Tegillarca</taxon>
    </lineage>
</organism>
<evidence type="ECO:0000256" key="1">
    <source>
        <dbReference type="SAM" id="MobiDB-lite"/>
    </source>
</evidence>
<proteinExistence type="predicted"/>
<dbReference type="EMBL" id="JARBDR010000337">
    <property type="protein sequence ID" value="KAJ8314663.1"/>
    <property type="molecule type" value="Genomic_DNA"/>
</dbReference>
<feature type="region of interest" description="Disordered" evidence="1">
    <location>
        <begin position="1"/>
        <end position="58"/>
    </location>
</feature>
<evidence type="ECO:0000313" key="4">
    <source>
        <dbReference type="Proteomes" id="UP001217089"/>
    </source>
</evidence>
<name>A0ABQ9FBE4_TEGGR</name>
<evidence type="ECO:0000313" key="3">
    <source>
        <dbReference type="EMBL" id="KAJ8314663.1"/>
    </source>
</evidence>
<feature type="domain" description="EF-hand" evidence="2">
    <location>
        <begin position="281"/>
        <end position="316"/>
    </location>
</feature>
<dbReference type="InterPro" id="IPR013083">
    <property type="entry name" value="Znf_RING/FYVE/PHD"/>
</dbReference>
<sequence length="372" mass="43344">MGAGASKHGNVKRKVQAVNAFEDAGKRYREKGKKTSEQTQKKKNKKKHQEMERRDKTNVTDHVSRWTILREKTLTKSDVEMRRQLRLSDFNKIVRKKTLDEDDETPIEIPYEATEKVEPEELCDICSVYTGRETYPCRICMKVYHEGCLRKLGHCCDPASSMLLKRALKPIGWSCHNCDNLSNLLTEKEMIELMTSFERHEVTQDCSITMDDYMDYRKRLHKEINNSDMTIEQQQDITITFHRMDKNSAGSITWWEFLNYESARCLQERSKNSVTRLLSRREIELARRLFRVFDQDGDGNITEHDAKKAIASWYTLFLEADESLNGQEYLNELSIYILAARPNLSTVPVEGSEWTKSVVVSTEKDCNIKQTS</sequence>